<dbReference type="SUPFAM" id="SSF144232">
    <property type="entry name" value="HIT/MYND zinc finger-like"/>
    <property type="match status" value="1"/>
</dbReference>
<sequence>MRVGHIHFHACEICSATVPYRQTSDAKGLKMCPCRAAFYCGSEHQKLHWKIHRKTCYTRAHSGPLGPIDTAIHHIMQAHDASVVQFLPAALMKARPDCDLAQEIERMAAVITLEQSPDEEQMEVAVAAGRIPPYTISGNVQIVALAEEARRRGHPDPFFEHPADRQWRLKAGDLVVTLIFQPGGRIFTKRVLAGGPVVGLPVWEMIQRNSKLESFKKKGPWLDQLVYAANLRARRERDAERNLAPALEHGVEALVEFRREEFLKHGIGRVHLKPAKKSSPRAQEPDEAQVQPWGSETLPRAAVAPAPDLRAPNATSTWDSCVVT</sequence>
<evidence type="ECO:0000256" key="3">
    <source>
        <dbReference type="ARBA" id="ARBA00022833"/>
    </source>
</evidence>
<dbReference type="Gene3D" id="6.10.140.2220">
    <property type="match status" value="1"/>
</dbReference>
<comment type="caution">
    <text evidence="7">The sequence shown here is derived from an EMBL/GenBank/DDBJ whole genome shotgun (WGS) entry which is preliminary data.</text>
</comment>
<reference evidence="7" key="1">
    <citation type="submission" date="2023-03" db="EMBL/GenBank/DDBJ databases">
        <title>Massive genome expansion in bonnet fungi (Mycena s.s.) driven by repeated elements and novel gene families across ecological guilds.</title>
        <authorList>
            <consortium name="Lawrence Berkeley National Laboratory"/>
            <person name="Harder C.B."/>
            <person name="Miyauchi S."/>
            <person name="Viragh M."/>
            <person name="Kuo A."/>
            <person name="Thoen E."/>
            <person name="Andreopoulos B."/>
            <person name="Lu D."/>
            <person name="Skrede I."/>
            <person name="Drula E."/>
            <person name="Henrissat B."/>
            <person name="Morin E."/>
            <person name="Kohler A."/>
            <person name="Barry K."/>
            <person name="LaButti K."/>
            <person name="Morin E."/>
            <person name="Salamov A."/>
            <person name="Lipzen A."/>
            <person name="Mereny Z."/>
            <person name="Hegedus B."/>
            <person name="Baldrian P."/>
            <person name="Stursova M."/>
            <person name="Weitz H."/>
            <person name="Taylor A."/>
            <person name="Grigoriev I.V."/>
            <person name="Nagy L.G."/>
            <person name="Martin F."/>
            <person name="Kauserud H."/>
        </authorList>
    </citation>
    <scope>NUCLEOTIDE SEQUENCE</scope>
    <source>
        <strain evidence="7">CBHHK173m</strain>
    </source>
</reference>
<feature type="domain" description="MYND-type" evidence="6">
    <location>
        <begin position="11"/>
        <end position="56"/>
    </location>
</feature>
<dbReference type="PROSITE" id="PS50865">
    <property type="entry name" value="ZF_MYND_2"/>
    <property type="match status" value="1"/>
</dbReference>
<dbReference type="InterPro" id="IPR002893">
    <property type="entry name" value="Znf_MYND"/>
</dbReference>
<name>A0AAD6TRQ5_9AGAR</name>
<evidence type="ECO:0000259" key="6">
    <source>
        <dbReference type="PROSITE" id="PS50865"/>
    </source>
</evidence>
<dbReference type="GO" id="GO:0008270">
    <property type="term" value="F:zinc ion binding"/>
    <property type="evidence" value="ECO:0007669"/>
    <property type="project" value="UniProtKB-KW"/>
</dbReference>
<proteinExistence type="predicted"/>
<evidence type="ECO:0000313" key="7">
    <source>
        <dbReference type="EMBL" id="KAJ7075745.1"/>
    </source>
</evidence>
<keyword evidence="1" id="KW-0479">Metal-binding</keyword>
<feature type="region of interest" description="Disordered" evidence="5">
    <location>
        <begin position="274"/>
        <end position="324"/>
    </location>
</feature>
<evidence type="ECO:0000256" key="2">
    <source>
        <dbReference type="ARBA" id="ARBA00022771"/>
    </source>
</evidence>
<dbReference type="AlphaFoldDB" id="A0AAD6TRQ5"/>
<keyword evidence="3" id="KW-0862">Zinc</keyword>
<keyword evidence="8" id="KW-1185">Reference proteome</keyword>
<organism evidence="7 8">
    <name type="scientific">Mycena belliarum</name>
    <dbReference type="NCBI Taxonomy" id="1033014"/>
    <lineage>
        <taxon>Eukaryota</taxon>
        <taxon>Fungi</taxon>
        <taxon>Dikarya</taxon>
        <taxon>Basidiomycota</taxon>
        <taxon>Agaricomycotina</taxon>
        <taxon>Agaricomycetes</taxon>
        <taxon>Agaricomycetidae</taxon>
        <taxon>Agaricales</taxon>
        <taxon>Marasmiineae</taxon>
        <taxon>Mycenaceae</taxon>
        <taxon>Mycena</taxon>
    </lineage>
</organism>
<protein>
    <recommendedName>
        <fullName evidence="6">MYND-type domain-containing protein</fullName>
    </recommendedName>
</protein>
<dbReference type="Pfam" id="PF01753">
    <property type="entry name" value="zf-MYND"/>
    <property type="match status" value="1"/>
</dbReference>
<dbReference type="Proteomes" id="UP001222325">
    <property type="component" value="Unassembled WGS sequence"/>
</dbReference>
<dbReference type="EMBL" id="JARJCN010000090">
    <property type="protein sequence ID" value="KAJ7075745.1"/>
    <property type="molecule type" value="Genomic_DNA"/>
</dbReference>
<keyword evidence="2 4" id="KW-0863">Zinc-finger</keyword>
<accession>A0AAD6TRQ5</accession>
<feature type="compositionally biased region" description="Polar residues" evidence="5">
    <location>
        <begin position="313"/>
        <end position="324"/>
    </location>
</feature>
<evidence type="ECO:0000313" key="8">
    <source>
        <dbReference type="Proteomes" id="UP001222325"/>
    </source>
</evidence>
<evidence type="ECO:0000256" key="4">
    <source>
        <dbReference type="PROSITE-ProRule" id="PRU00134"/>
    </source>
</evidence>
<evidence type="ECO:0000256" key="1">
    <source>
        <dbReference type="ARBA" id="ARBA00022723"/>
    </source>
</evidence>
<gene>
    <name evidence="7" type="ORF">B0H15DRAFT_649985</name>
</gene>
<evidence type="ECO:0000256" key="5">
    <source>
        <dbReference type="SAM" id="MobiDB-lite"/>
    </source>
</evidence>